<sequence>MAHKTGTIYYRLLFIFLWLYASVSSYTEPTTPESYTSNQSVNTIVSLFGKTAAPLDTHANVHSNATDIMRKPPAESTTVARLAAETKTGISMAPSRSVSGVLGVTTAGAQIETDILVANKTGIRVISTANPKAGTNVAAATATRLANDSKQRVITGRGFTGVTTTATKPVITAPPKIEDQNDKVSNVITPPGLNKETSTKKHSGGSENQAFTTMATTTAINITTATTPTTTITTTKASDATSSTVGTSTTTAVTLQTHINSEPITNSSATQYSTSNKVETTPNQTSIQIMGTTMGTANMSITNTTNTKTNSTTSASGLVPSLITNTTTNNYTSLATVSANESTSTFITSPLGNATSNFLTKTKAKPTSTISRITYTTSSHTSSLQSSTETSSHITTTTRVTGDTTRVSQMNHVTNTTSNVTNSLFTYTTRSPTSSMINNTTPKSTISLVAYTTSLPTSSLVTNATNQFISSNNSNATSATSLITNTTSNGTSSVSTFTTTLPANSTITTAATKPTFINFNVTSPNNSSQNNTTATGISSLTTYPSTSPTTSPITSSYAAHRTNNFTLATDLPPDNMQNPVTILTMNTTAKEATRFPINTTNPTSLDVKVTSPGENYRTVDSAVLMLRMNSCTPVDNNTVKTIDAIIEKTCSIFSHRFGIKAVTLTFRGNTKSVSCSSVLFSQQ</sequence>
<keyword evidence="2" id="KW-0732">Signal</keyword>
<evidence type="ECO:0000256" key="1">
    <source>
        <dbReference type="SAM" id="MobiDB-lite"/>
    </source>
</evidence>
<evidence type="ECO:0000313" key="4">
    <source>
        <dbReference type="RefSeq" id="XP_041423983.1"/>
    </source>
</evidence>
<feature type="region of interest" description="Disordered" evidence="1">
    <location>
        <begin position="376"/>
        <end position="400"/>
    </location>
</feature>
<reference evidence="4" key="1">
    <citation type="submission" date="2025-08" db="UniProtKB">
        <authorList>
            <consortium name="RefSeq"/>
        </authorList>
    </citation>
    <scope>IDENTIFICATION</scope>
    <source>
        <strain evidence="4">J_2021</strain>
        <tissue evidence="4">Erythrocytes</tissue>
    </source>
</reference>
<dbReference type="Proteomes" id="UP000186698">
    <property type="component" value="Chromosome 6S"/>
</dbReference>
<evidence type="ECO:0000256" key="2">
    <source>
        <dbReference type="SAM" id="SignalP"/>
    </source>
</evidence>
<dbReference type="AlphaFoldDB" id="A0A8J1L376"/>
<dbReference type="RefSeq" id="XP_041423983.1">
    <property type="nucleotide sequence ID" value="XM_041568049.1"/>
</dbReference>
<organism evidence="3 4">
    <name type="scientific">Xenopus laevis</name>
    <name type="common">African clawed frog</name>
    <dbReference type="NCBI Taxonomy" id="8355"/>
    <lineage>
        <taxon>Eukaryota</taxon>
        <taxon>Metazoa</taxon>
        <taxon>Chordata</taxon>
        <taxon>Craniata</taxon>
        <taxon>Vertebrata</taxon>
        <taxon>Euteleostomi</taxon>
        <taxon>Amphibia</taxon>
        <taxon>Batrachia</taxon>
        <taxon>Anura</taxon>
        <taxon>Pipoidea</taxon>
        <taxon>Pipidae</taxon>
        <taxon>Xenopodinae</taxon>
        <taxon>Xenopus</taxon>
        <taxon>Xenopus</taxon>
    </lineage>
</organism>
<gene>
    <name evidence="4" type="primary">LOC121395185</name>
</gene>
<feature type="region of interest" description="Disordered" evidence="1">
    <location>
        <begin position="262"/>
        <end position="282"/>
    </location>
</feature>
<evidence type="ECO:0000313" key="3">
    <source>
        <dbReference type="Proteomes" id="UP000186698"/>
    </source>
</evidence>
<keyword evidence="3" id="KW-1185">Reference proteome</keyword>
<proteinExistence type="predicted"/>
<accession>A0A8J1L376</accession>
<feature type="region of interest" description="Disordered" evidence="1">
    <location>
        <begin position="181"/>
        <end position="207"/>
    </location>
</feature>
<dbReference type="KEGG" id="xla:121395185"/>
<feature type="signal peptide" evidence="2">
    <location>
        <begin position="1"/>
        <end position="25"/>
    </location>
</feature>
<dbReference type="GeneID" id="121395185"/>
<protein>
    <submittedName>
        <fullName evidence="4">Uncharacterized protein YBL113C-like</fullName>
    </submittedName>
</protein>
<name>A0A8J1L376_XENLA</name>
<feature type="chain" id="PRO_5035151841" evidence="2">
    <location>
        <begin position="26"/>
        <end position="683"/>
    </location>
</feature>